<dbReference type="AlphaFoldDB" id="A0A3P7K2W1"/>
<dbReference type="PANTHER" id="PTHR10322">
    <property type="entry name" value="DNA POLYMERASE CATALYTIC SUBUNIT"/>
    <property type="match status" value="1"/>
</dbReference>
<dbReference type="PANTHER" id="PTHR10322:SF23">
    <property type="entry name" value="DNA POLYMERASE DELTA CATALYTIC SUBUNIT"/>
    <property type="match status" value="1"/>
</dbReference>
<dbReference type="InterPro" id="IPR006133">
    <property type="entry name" value="DNA-dir_DNA_pol_B_exonuc"/>
</dbReference>
<dbReference type="GO" id="GO:0006297">
    <property type="term" value="P:nucleotide-excision repair, DNA gap filling"/>
    <property type="evidence" value="ECO:0007669"/>
    <property type="project" value="TreeGrafter"/>
</dbReference>
<evidence type="ECO:0000259" key="2">
    <source>
        <dbReference type="Pfam" id="PF03104"/>
    </source>
</evidence>
<dbReference type="GO" id="GO:0043625">
    <property type="term" value="C:delta DNA polymerase complex"/>
    <property type="evidence" value="ECO:0007669"/>
    <property type="project" value="TreeGrafter"/>
</dbReference>
<name>A0A3P7K2W1_STRVU</name>
<dbReference type="InterPro" id="IPR012337">
    <property type="entry name" value="RNaseH-like_sf"/>
</dbReference>
<accession>A0A3P7K2W1</accession>
<dbReference type="GO" id="GO:0003676">
    <property type="term" value="F:nucleic acid binding"/>
    <property type="evidence" value="ECO:0007669"/>
    <property type="project" value="InterPro"/>
</dbReference>
<evidence type="ECO:0000313" key="3">
    <source>
        <dbReference type="EMBL" id="VDM65525.1"/>
    </source>
</evidence>
<keyword evidence="4" id="KW-1185">Reference proteome</keyword>
<dbReference type="OrthoDB" id="2414538at2759"/>
<dbReference type="InterPro" id="IPR050240">
    <property type="entry name" value="DNA_pol_type-B"/>
</dbReference>
<dbReference type="GO" id="GO:0003887">
    <property type="term" value="F:DNA-directed DNA polymerase activity"/>
    <property type="evidence" value="ECO:0007669"/>
    <property type="project" value="TreeGrafter"/>
</dbReference>
<evidence type="ECO:0000256" key="1">
    <source>
        <dbReference type="ARBA" id="ARBA00024411"/>
    </source>
</evidence>
<dbReference type="Proteomes" id="UP000270094">
    <property type="component" value="Unassembled WGS sequence"/>
</dbReference>
<gene>
    <name evidence="3" type="ORF">SVUK_LOCUS523</name>
</gene>
<dbReference type="Pfam" id="PF03104">
    <property type="entry name" value="DNA_pol_B_exo1"/>
    <property type="match status" value="1"/>
</dbReference>
<dbReference type="SUPFAM" id="SSF53098">
    <property type="entry name" value="Ribonuclease H-like"/>
    <property type="match status" value="1"/>
</dbReference>
<dbReference type="Gene3D" id="2.40.50.730">
    <property type="match status" value="1"/>
</dbReference>
<dbReference type="GO" id="GO:0006287">
    <property type="term" value="P:base-excision repair, gap-filling"/>
    <property type="evidence" value="ECO:0007669"/>
    <property type="project" value="TreeGrafter"/>
</dbReference>
<dbReference type="Gene3D" id="3.30.420.10">
    <property type="entry name" value="Ribonuclease H-like superfamily/Ribonuclease H"/>
    <property type="match status" value="1"/>
</dbReference>
<dbReference type="GO" id="GO:0008296">
    <property type="term" value="F:3'-5'-DNA exonuclease activity"/>
    <property type="evidence" value="ECO:0007669"/>
    <property type="project" value="TreeGrafter"/>
</dbReference>
<dbReference type="EMBL" id="UYYB01000894">
    <property type="protein sequence ID" value="VDM65525.1"/>
    <property type="molecule type" value="Genomic_DNA"/>
</dbReference>
<protein>
    <recommendedName>
        <fullName evidence="1">DNA polymerase delta catalytic subunit</fullName>
    </recommendedName>
</protein>
<organism evidence="3 4">
    <name type="scientific">Strongylus vulgaris</name>
    <name type="common">Blood worm</name>
    <dbReference type="NCBI Taxonomy" id="40348"/>
    <lineage>
        <taxon>Eukaryota</taxon>
        <taxon>Metazoa</taxon>
        <taxon>Ecdysozoa</taxon>
        <taxon>Nematoda</taxon>
        <taxon>Chromadorea</taxon>
        <taxon>Rhabditida</taxon>
        <taxon>Rhabditina</taxon>
        <taxon>Rhabditomorpha</taxon>
        <taxon>Strongyloidea</taxon>
        <taxon>Strongylidae</taxon>
        <taxon>Strongylus</taxon>
    </lineage>
</organism>
<sequence length="308" mass="33996">MLAALYSGSEKKYPFIKVSGTTNALNKAKQELKSGGFTYGNGPIQVGNLYEANIDAEVKFMAHSGIVGCGWVEIPIGKGKIHQAKSNTSRCQLEVEVKLEDLVVHDPEGEWADVAPIRTLSLDIECMGRRGIFPDASEDPVIQIANMVKVSLLAIVTIHTRVEGESEPFIRNCFVLGTCAPVIGSEIIECKNEEDLLEKSGCSSYYFFSKWAEFVRTVDPDIITGYNILNFDLPYILDRAKVLKLPSVALLGRQRDRASGVRDAAISSKQMGSRVNKSIDIHGRIIFDVLQACSSFAYFFPPKFMGIF</sequence>
<evidence type="ECO:0000313" key="4">
    <source>
        <dbReference type="Proteomes" id="UP000270094"/>
    </source>
</evidence>
<proteinExistence type="predicted"/>
<dbReference type="InterPro" id="IPR036397">
    <property type="entry name" value="RNaseH_sf"/>
</dbReference>
<reference evidence="3 4" key="1">
    <citation type="submission" date="2018-11" db="EMBL/GenBank/DDBJ databases">
        <authorList>
            <consortium name="Pathogen Informatics"/>
        </authorList>
    </citation>
    <scope>NUCLEOTIDE SEQUENCE [LARGE SCALE GENOMIC DNA]</scope>
</reference>
<feature type="domain" description="DNA-directed DNA polymerase family B exonuclease" evidence="2">
    <location>
        <begin position="49"/>
        <end position="295"/>
    </location>
</feature>
<dbReference type="GO" id="GO:0045004">
    <property type="term" value="P:DNA replication proofreading"/>
    <property type="evidence" value="ECO:0007669"/>
    <property type="project" value="TreeGrafter"/>
</dbReference>